<gene>
    <name evidence="2" type="ORF">CU669_03610</name>
</gene>
<sequence>MAGRKKPELFISPDELADENRWNNPQSPWNTAAIKTRQVDPFCCTTSWQMSFHDAFSPNRRLLIRETSDSVVAFAEKAYFNNYTILTPIESMWFFGNPLLGPNSVDLFQDTLVDIEKFYGKKFPNIMISGVAPKGVLYRELRSRFDGKFNFRKHSSEVQCSSSLNGGVDGFVSRRSANTRRNIKKSIGHASALSLVFERHAPSSVDDARNIYLRMLSVEDRSWKGHGRCGMTEPPADQYYWKMIKRLSFTKSARVILAVHEGKDIGFIFGGMAGTIYRGQQFSYDDSWKSASIGTMLQYEKVKWLCEEGATRYDMGPLIGHKMGYKASWTERKHNLEVWILSKH</sequence>
<dbReference type="EMBL" id="PGTO01000002">
    <property type="protein sequence ID" value="RAU23251.1"/>
    <property type="molecule type" value="Genomic_DNA"/>
</dbReference>
<evidence type="ECO:0000313" key="2">
    <source>
        <dbReference type="EMBL" id="RAU23251.1"/>
    </source>
</evidence>
<feature type="domain" description="BioF2-like acetyltransferase" evidence="1">
    <location>
        <begin position="178"/>
        <end position="326"/>
    </location>
</feature>
<accession>A0A364P1Q8</accession>
<dbReference type="SUPFAM" id="SSF55729">
    <property type="entry name" value="Acyl-CoA N-acyltransferases (Nat)"/>
    <property type="match status" value="1"/>
</dbReference>
<comment type="caution">
    <text evidence="2">The sequence shown here is derived from an EMBL/GenBank/DDBJ whole genome shotgun (WGS) entry which is preliminary data.</text>
</comment>
<dbReference type="Gene3D" id="3.40.630.30">
    <property type="match status" value="1"/>
</dbReference>
<evidence type="ECO:0000259" key="1">
    <source>
        <dbReference type="Pfam" id="PF13480"/>
    </source>
</evidence>
<keyword evidence="2" id="KW-0808">Transferase</keyword>
<keyword evidence="3" id="KW-1185">Reference proteome</keyword>
<dbReference type="OrthoDB" id="5454414at2"/>
<dbReference type="InterPro" id="IPR038740">
    <property type="entry name" value="BioF2-like_GNAT_dom"/>
</dbReference>
<dbReference type="Proteomes" id="UP000251075">
    <property type="component" value="Unassembled WGS sequence"/>
</dbReference>
<evidence type="ECO:0000313" key="3">
    <source>
        <dbReference type="Proteomes" id="UP000251075"/>
    </source>
</evidence>
<proteinExistence type="predicted"/>
<dbReference type="Pfam" id="PF13480">
    <property type="entry name" value="Acetyltransf_6"/>
    <property type="match status" value="1"/>
</dbReference>
<dbReference type="AlphaFoldDB" id="A0A364P1Q8"/>
<organism evidence="2 3">
    <name type="scientific">Paramagnetospirillum kuznetsovii</name>
    <dbReference type="NCBI Taxonomy" id="2053833"/>
    <lineage>
        <taxon>Bacteria</taxon>
        <taxon>Pseudomonadati</taxon>
        <taxon>Pseudomonadota</taxon>
        <taxon>Alphaproteobacteria</taxon>
        <taxon>Rhodospirillales</taxon>
        <taxon>Magnetospirillaceae</taxon>
        <taxon>Paramagnetospirillum</taxon>
    </lineage>
</organism>
<reference evidence="2 3" key="1">
    <citation type="submission" date="2017-11" db="EMBL/GenBank/DDBJ databases">
        <title>Draft genome sequence of magnetotactic bacterium Magnetospirillum kuznetsovii LBB-42.</title>
        <authorList>
            <person name="Grouzdev D.S."/>
            <person name="Rysina M.S."/>
            <person name="Baslerov R.V."/>
            <person name="Koziaeva V."/>
        </authorList>
    </citation>
    <scope>NUCLEOTIDE SEQUENCE [LARGE SCALE GENOMIC DNA]</scope>
    <source>
        <strain evidence="2 3">LBB-42</strain>
    </source>
</reference>
<protein>
    <submittedName>
        <fullName evidence="2">GNAT family N-acetyltransferase</fullName>
    </submittedName>
</protein>
<dbReference type="InterPro" id="IPR016181">
    <property type="entry name" value="Acyl_CoA_acyltransferase"/>
</dbReference>
<dbReference type="GO" id="GO:0016740">
    <property type="term" value="F:transferase activity"/>
    <property type="evidence" value="ECO:0007669"/>
    <property type="project" value="UniProtKB-KW"/>
</dbReference>
<name>A0A364P1Q8_9PROT</name>
<dbReference type="RefSeq" id="WP_112142447.1">
    <property type="nucleotide sequence ID" value="NZ_PGTO01000002.1"/>
</dbReference>